<dbReference type="AlphaFoldDB" id="A0A942SWV9"/>
<evidence type="ECO:0000313" key="1">
    <source>
        <dbReference type="EMBL" id="MBS4181800.1"/>
    </source>
</evidence>
<dbReference type="Gene3D" id="3.40.50.720">
    <property type="entry name" value="NAD(P)-binding Rossmann-like Domain"/>
    <property type="match status" value="1"/>
</dbReference>
<dbReference type="Gene3D" id="3.30.1780.10">
    <property type="entry name" value="ornithine cyclodeaminase, domain 1"/>
    <property type="match status" value="1"/>
</dbReference>
<dbReference type="PANTHER" id="PTHR13812:SF19">
    <property type="entry name" value="KETIMINE REDUCTASE MU-CRYSTALLIN"/>
    <property type="match status" value="1"/>
</dbReference>
<dbReference type="EMBL" id="JAGYPE010000002">
    <property type="protein sequence ID" value="MBS4181800.1"/>
    <property type="molecule type" value="Genomic_DNA"/>
</dbReference>
<dbReference type="PANTHER" id="PTHR13812">
    <property type="entry name" value="KETIMINE REDUCTASE MU-CRYSTALLIN"/>
    <property type="match status" value="1"/>
</dbReference>
<reference evidence="1" key="1">
    <citation type="submission" date="2021-05" db="EMBL/GenBank/DDBJ databases">
        <title>Novel Bacillus species.</title>
        <authorList>
            <person name="Liu G."/>
        </authorList>
    </citation>
    <scope>NUCLEOTIDE SEQUENCE</scope>
    <source>
        <strain evidence="1">FJAT-50051</strain>
    </source>
</reference>
<dbReference type="InterPro" id="IPR003462">
    <property type="entry name" value="ODC_Mu_crystall"/>
</dbReference>
<dbReference type="GO" id="GO:0005737">
    <property type="term" value="C:cytoplasm"/>
    <property type="evidence" value="ECO:0007669"/>
    <property type="project" value="TreeGrafter"/>
</dbReference>
<dbReference type="InterPro" id="IPR036291">
    <property type="entry name" value="NAD(P)-bd_dom_sf"/>
</dbReference>
<name>A0A942SWV9_9BACI</name>
<protein>
    <submittedName>
        <fullName evidence="1">Ornithine cyclodeaminase</fullName>
    </submittedName>
</protein>
<dbReference type="Pfam" id="PF02423">
    <property type="entry name" value="OCD_Mu_crystall"/>
    <property type="match status" value="1"/>
</dbReference>
<proteinExistence type="predicted"/>
<accession>A0A942SWV9</accession>
<gene>
    <name evidence="1" type="ORF">KHB02_10410</name>
</gene>
<organism evidence="1">
    <name type="scientific">Neobacillus citreus</name>
    <dbReference type="NCBI Taxonomy" id="2833578"/>
    <lineage>
        <taxon>Bacteria</taxon>
        <taxon>Bacillati</taxon>
        <taxon>Bacillota</taxon>
        <taxon>Bacilli</taxon>
        <taxon>Bacillales</taxon>
        <taxon>Bacillaceae</taxon>
        <taxon>Neobacillus</taxon>
    </lineage>
</organism>
<dbReference type="SUPFAM" id="SSF51735">
    <property type="entry name" value="NAD(P)-binding Rossmann-fold domains"/>
    <property type="match status" value="1"/>
</dbReference>
<dbReference type="InterPro" id="IPR023401">
    <property type="entry name" value="ODC_N"/>
</dbReference>
<dbReference type="PIRSF" id="PIRSF001439">
    <property type="entry name" value="CryM"/>
    <property type="match status" value="1"/>
</dbReference>
<comment type="caution">
    <text evidence="1">The sequence shown here is derived from an EMBL/GenBank/DDBJ whole genome shotgun (WGS) entry which is preliminary data.</text>
</comment>
<sequence>MTMTPETATAPATTTAPSTRIDMLYLSEPEVIAAGMKDMAQCIDVMEEVLVLVAKGDYRMAGSSANSHGAQISFPATSPFPGMPLDAADRRFMAMPAYLGGRFDTAGVKWYGSNVDNREQGLPRSIHLIVLNDKTTGAPFAIMSGNLESAYRTAAVPGAAARKLAPVGARSLGIIGPGAMNKSALHAMTTARPTLDTIRINGRRRSTSETFAAYVAEHYPQFTTIEIADTIEAAVRDSDIVSEAVTGLVGSENYPYIDGDWIKPGAFLSLPANLRMDKEYTLSGKARLIADAKPIYQAWAEEYPSPSHETAFGMIGLYWQDLIDAGELEESRVVNIGDVFDGTAPGREFDDQPVLFSVGGMGVEDVAWAKTVYENAVERGIGTKLNLWDAPDLS</sequence>
<dbReference type="NCBIfam" id="NF004848">
    <property type="entry name" value="PRK06199.1"/>
    <property type="match status" value="1"/>
</dbReference>